<sequence length="118" mass="13549">MRGHWAVQPTVYRSDEPACRSRLQATRVPPIDSQLGASEPSHRVETRHLSIFSSRGMPNTSHDQTKRYASSLLTDEQRQSDRTVLNRVDHDDVTLYAHVDVITTLMTQWIPETQTTYN</sequence>
<dbReference type="HOGENOM" id="CLU_2074717_0_0_1"/>
<reference evidence="1 2" key="1">
    <citation type="journal article" date="2013" name="Nat. Commun.">
        <title>The evolution and pathogenic mechanisms of the rice sheath blight pathogen.</title>
        <authorList>
            <person name="Zheng A."/>
            <person name="Lin R."/>
            <person name="Xu L."/>
            <person name="Qin P."/>
            <person name="Tang C."/>
            <person name="Ai P."/>
            <person name="Zhang D."/>
            <person name="Liu Y."/>
            <person name="Sun Z."/>
            <person name="Feng H."/>
            <person name="Wang Y."/>
            <person name="Chen Y."/>
            <person name="Liang X."/>
            <person name="Fu R."/>
            <person name="Li Q."/>
            <person name="Zhang J."/>
            <person name="Yu X."/>
            <person name="Xie Z."/>
            <person name="Ding L."/>
            <person name="Guan P."/>
            <person name="Tang J."/>
            <person name="Liang Y."/>
            <person name="Wang S."/>
            <person name="Deng Q."/>
            <person name="Li S."/>
            <person name="Zhu J."/>
            <person name="Wang L."/>
            <person name="Liu H."/>
            <person name="Li P."/>
        </authorList>
    </citation>
    <scope>NUCLEOTIDE SEQUENCE [LARGE SCALE GENOMIC DNA]</scope>
    <source>
        <strain evidence="2">AG-1 IA</strain>
    </source>
</reference>
<gene>
    <name evidence="1" type="ORF">AG1IA_00841</name>
</gene>
<organism evidence="1 2">
    <name type="scientific">Thanatephorus cucumeris (strain AG1-IA)</name>
    <name type="common">Rice sheath blight fungus</name>
    <name type="synonym">Rhizoctonia solani</name>
    <dbReference type="NCBI Taxonomy" id="983506"/>
    <lineage>
        <taxon>Eukaryota</taxon>
        <taxon>Fungi</taxon>
        <taxon>Dikarya</taxon>
        <taxon>Basidiomycota</taxon>
        <taxon>Agaricomycotina</taxon>
        <taxon>Agaricomycetes</taxon>
        <taxon>Cantharellales</taxon>
        <taxon>Ceratobasidiaceae</taxon>
        <taxon>Rhizoctonia</taxon>
        <taxon>Rhizoctonia solani AG-1</taxon>
    </lineage>
</organism>
<evidence type="ECO:0000313" key="1">
    <source>
        <dbReference type="EMBL" id="ELU45130.1"/>
    </source>
</evidence>
<proteinExistence type="predicted"/>
<name>L8X4J6_THACA</name>
<evidence type="ECO:0000313" key="2">
    <source>
        <dbReference type="Proteomes" id="UP000011668"/>
    </source>
</evidence>
<dbReference type="EMBL" id="AFRT01000179">
    <property type="protein sequence ID" value="ELU45130.1"/>
    <property type="molecule type" value="Genomic_DNA"/>
</dbReference>
<accession>L8X4J6</accession>
<dbReference type="Proteomes" id="UP000011668">
    <property type="component" value="Unassembled WGS sequence"/>
</dbReference>
<keyword evidence="2" id="KW-1185">Reference proteome</keyword>
<dbReference type="AlphaFoldDB" id="L8X4J6"/>
<comment type="caution">
    <text evidence="1">The sequence shown here is derived from an EMBL/GenBank/DDBJ whole genome shotgun (WGS) entry which is preliminary data.</text>
</comment>
<protein>
    <submittedName>
        <fullName evidence="1">Uncharacterized protein</fullName>
    </submittedName>
</protein>